<dbReference type="SMART" id="SM00220">
    <property type="entry name" value="S_TKc"/>
    <property type="match status" value="1"/>
</dbReference>
<evidence type="ECO:0000313" key="13">
    <source>
        <dbReference type="RefSeq" id="XP_071921896.1"/>
    </source>
</evidence>
<dbReference type="InterPro" id="IPR045274">
    <property type="entry name" value="WAK-like"/>
</dbReference>
<dbReference type="InterPro" id="IPR025287">
    <property type="entry name" value="WAK_GUB"/>
</dbReference>
<keyword evidence="5" id="KW-0067">ATP-binding</keyword>
<keyword evidence="4" id="KW-0808">Transferase</keyword>
<dbReference type="InterPro" id="IPR000719">
    <property type="entry name" value="Prot_kinase_dom"/>
</dbReference>
<comment type="catalytic activity">
    <reaction evidence="9">
        <text>L-threonyl-[protein] + ATP = O-phospho-L-threonyl-[protein] + ADP + H(+)</text>
        <dbReference type="Rhea" id="RHEA:46608"/>
        <dbReference type="Rhea" id="RHEA-COMP:11060"/>
        <dbReference type="Rhea" id="RHEA-COMP:11605"/>
        <dbReference type="ChEBI" id="CHEBI:15378"/>
        <dbReference type="ChEBI" id="CHEBI:30013"/>
        <dbReference type="ChEBI" id="CHEBI:30616"/>
        <dbReference type="ChEBI" id="CHEBI:61977"/>
        <dbReference type="ChEBI" id="CHEBI:456216"/>
    </reaction>
</comment>
<evidence type="ECO:0000256" key="2">
    <source>
        <dbReference type="ARBA" id="ARBA00022729"/>
    </source>
</evidence>
<name>A0ABM4VQT2_COFAR</name>
<keyword evidence="4" id="KW-0418">Kinase</keyword>
<dbReference type="RefSeq" id="XP_071921896.1">
    <property type="nucleotide sequence ID" value="XM_072065795.1"/>
</dbReference>
<evidence type="ECO:0000256" key="3">
    <source>
        <dbReference type="ARBA" id="ARBA00022741"/>
    </source>
</evidence>
<evidence type="ECO:0000256" key="4">
    <source>
        <dbReference type="ARBA" id="ARBA00022777"/>
    </source>
</evidence>
<feature type="domain" description="Protein kinase" evidence="11">
    <location>
        <begin position="338"/>
        <end position="612"/>
    </location>
</feature>
<dbReference type="GeneID" id="113709795"/>
<keyword evidence="3" id="KW-0547">Nucleotide-binding</keyword>
<evidence type="ECO:0000256" key="5">
    <source>
        <dbReference type="ARBA" id="ARBA00022840"/>
    </source>
</evidence>
<gene>
    <name evidence="13" type="primary">LOC113709795</name>
</gene>
<dbReference type="Pfam" id="PF13947">
    <property type="entry name" value="GUB_WAK_bind"/>
    <property type="match status" value="1"/>
</dbReference>
<keyword evidence="6" id="KW-1015">Disulfide bond</keyword>
<keyword evidence="2 10" id="KW-0732">Signal</keyword>
<dbReference type="Proteomes" id="UP001652660">
    <property type="component" value="Chromosome 9e"/>
</dbReference>
<feature type="signal peptide" evidence="10">
    <location>
        <begin position="1"/>
        <end position="22"/>
    </location>
</feature>
<evidence type="ECO:0000256" key="10">
    <source>
        <dbReference type="SAM" id="SignalP"/>
    </source>
</evidence>
<accession>A0ABM4VQT2</accession>
<sequence length="670" mass="74844">MDNLSFISALFLFFHLVVQSSGATRFPVAMPGCNDTCGGVTIPFPFGVGPDCALNDSYTIICVDNYVNGLKPYLSFLYQSVSQVFVEVLEISLIDQTVTINKSATRICSDHWQADLTMANYLLDGSPFFVAAEHNKLMLVGCGNAFLMSASDGPEILSGCTSMCTNKKVTGCYGLNCCQASIPYHLGLYTLNITASQNFTSRTCTAASLVDQKWKFQDLDPKTDMFFPLVLSWAFRNYSDIDGISSCSPKIRSLAIGSRNIPTYYCECRALGDDAWSYHINPYLSDACKYDITPRRIYNNKRKEKVFRKMLQQQLSTQDIQNTKLFTGNELSKATDEFNENRILGQGGQGTVYKGMLTDGRIIAIKKGKNVGKSRFEEFVNEMVILSQVNHRNVVKLLGCCLQTEVPLLIYEFVPNGTLHDLIHNQNDDEFPFTWKLRLRIATQIAGALAYLHSDVSVPILHGDVKSSNILLDEKYIAKVSDFGTSRSIEVDKTHLTTRVKGTFGYLDPEYFRTSQYTDRSDVYSFGVVLVELLTRQKPISSIQTEEDHVGVSSVESFLKSMNQNSLVTILDPELADERNEEEVILVAELAQRCLNSNGKARPTMKETHRELERAKLSKVDSTIHAKFQDPGCNGKEAFGKSDGTCYTWTIASDTVESISDAYPSMYKTV</sequence>
<dbReference type="PANTHER" id="PTHR27005:SF515">
    <property type="entry name" value="WALL-ASSOCIATED RECEPTOR KINASE-LIKE 10-RELATED"/>
    <property type="match status" value="1"/>
</dbReference>
<dbReference type="PROSITE" id="PS50011">
    <property type="entry name" value="PROTEIN_KINASE_DOM"/>
    <property type="match status" value="1"/>
</dbReference>
<keyword evidence="12" id="KW-1185">Reference proteome</keyword>
<evidence type="ECO:0000256" key="8">
    <source>
        <dbReference type="ARBA" id="ARBA00047558"/>
    </source>
</evidence>
<reference evidence="13" key="1">
    <citation type="submission" date="2025-08" db="UniProtKB">
        <authorList>
            <consortium name="RefSeq"/>
        </authorList>
    </citation>
    <scope>IDENTIFICATION</scope>
    <source>
        <tissue evidence="13">Leaves</tissue>
    </source>
</reference>
<evidence type="ECO:0000256" key="7">
    <source>
        <dbReference type="ARBA" id="ARBA00023180"/>
    </source>
</evidence>
<evidence type="ECO:0000256" key="1">
    <source>
        <dbReference type="ARBA" id="ARBA00004479"/>
    </source>
</evidence>
<comment type="subcellular location">
    <subcellularLocation>
        <location evidence="1">Membrane</location>
        <topology evidence="1">Single-pass type I membrane protein</topology>
    </subcellularLocation>
</comment>
<evidence type="ECO:0000313" key="12">
    <source>
        <dbReference type="Proteomes" id="UP001652660"/>
    </source>
</evidence>
<dbReference type="PROSITE" id="PS00108">
    <property type="entry name" value="PROTEIN_KINASE_ST"/>
    <property type="match status" value="1"/>
</dbReference>
<dbReference type="InterPro" id="IPR011009">
    <property type="entry name" value="Kinase-like_dom_sf"/>
</dbReference>
<dbReference type="Pfam" id="PF00069">
    <property type="entry name" value="Pkinase"/>
    <property type="match status" value="1"/>
</dbReference>
<evidence type="ECO:0000256" key="6">
    <source>
        <dbReference type="ARBA" id="ARBA00023157"/>
    </source>
</evidence>
<proteinExistence type="predicted"/>
<keyword evidence="7" id="KW-0325">Glycoprotein</keyword>
<dbReference type="SUPFAM" id="SSF56112">
    <property type="entry name" value="Protein kinase-like (PK-like)"/>
    <property type="match status" value="1"/>
</dbReference>
<dbReference type="InterPro" id="IPR008271">
    <property type="entry name" value="Ser/Thr_kinase_AS"/>
</dbReference>
<dbReference type="PANTHER" id="PTHR27005">
    <property type="entry name" value="WALL-ASSOCIATED RECEPTOR KINASE-LIKE 21"/>
    <property type="match status" value="1"/>
</dbReference>
<organism evidence="12 13">
    <name type="scientific">Coffea arabica</name>
    <name type="common">Arabian coffee</name>
    <dbReference type="NCBI Taxonomy" id="13443"/>
    <lineage>
        <taxon>Eukaryota</taxon>
        <taxon>Viridiplantae</taxon>
        <taxon>Streptophyta</taxon>
        <taxon>Embryophyta</taxon>
        <taxon>Tracheophyta</taxon>
        <taxon>Spermatophyta</taxon>
        <taxon>Magnoliopsida</taxon>
        <taxon>eudicotyledons</taxon>
        <taxon>Gunneridae</taxon>
        <taxon>Pentapetalae</taxon>
        <taxon>asterids</taxon>
        <taxon>lamiids</taxon>
        <taxon>Gentianales</taxon>
        <taxon>Rubiaceae</taxon>
        <taxon>Ixoroideae</taxon>
        <taxon>Gardenieae complex</taxon>
        <taxon>Bertiereae - Coffeeae clade</taxon>
        <taxon>Coffeeae</taxon>
        <taxon>Coffea</taxon>
    </lineage>
</organism>
<evidence type="ECO:0000256" key="9">
    <source>
        <dbReference type="ARBA" id="ARBA00047951"/>
    </source>
</evidence>
<feature type="chain" id="PRO_5045153829" evidence="10">
    <location>
        <begin position="23"/>
        <end position="670"/>
    </location>
</feature>
<comment type="catalytic activity">
    <reaction evidence="8">
        <text>L-seryl-[protein] + ATP = O-phospho-L-seryl-[protein] + ADP + H(+)</text>
        <dbReference type="Rhea" id="RHEA:17989"/>
        <dbReference type="Rhea" id="RHEA-COMP:9863"/>
        <dbReference type="Rhea" id="RHEA-COMP:11604"/>
        <dbReference type="ChEBI" id="CHEBI:15378"/>
        <dbReference type="ChEBI" id="CHEBI:29999"/>
        <dbReference type="ChEBI" id="CHEBI:30616"/>
        <dbReference type="ChEBI" id="CHEBI:83421"/>
        <dbReference type="ChEBI" id="CHEBI:456216"/>
    </reaction>
</comment>
<evidence type="ECO:0000259" key="11">
    <source>
        <dbReference type="PROSITE" id="PS50011"/>
    </source>
</evidence>
<dbReference type="Gene3D" id="3.30.200.20">
    <property type="entry name" value="Phosphorylase Kinase, domain 1"/>
    <property type="match status" value="1"/>
</dbReference>
<dbReference type="Gene3D" id="1.10.510.10">
    <property type="entry name" value="Transferase(Phosphotransferase) domain 1"/>
    <property type="match status" value="1"/>
</dbReference>
<protein>
    <submittedName>
        <fullName evidence="13">Wall-associated receptor kinase-like 1</fullName>
    </submittedName>
</protein>
<dbReference type="CDD" id="cd14066">
    <property type="entry name" value="STKc_IRAK"/>
    <property type="match status" value="1"/>
</dbReference>